<dbReference type="PRINTS" id="PR00344">
    <property type="entry name" value="BCTRLSENSOR"/>
</dbReference>
<dbReference type="SMART" id="SM00388">
    <property type="entry name" value="HisKA"/>
    <property type="match status" value="1"/>
</dbReference>
<dbReference type="Gene3D" id="3.30.565.10">
    <property type="entry name" value="Histidine kinase-like ATPase, C-terminal domain"/>
    <property type="match status" value="1"/>
</dbReference>
<evidence type="ECO:0000256" key="7">
    <source>
        <dbReference type="ARBA" id="ARBA00023012"/>
    </source>
</evidence>
<keyword evidence="4" id="KW-0597">Phosphoprotein</keyword>
<feature type="domain" description="Histidine kinase" evidence="9">
    <location>
        <begin position="260"/>
        <end position="475"/>
    </location>
</feature>
<dbReference type="PROSITE" id="PS50885">
    <property type="entry name" value="HAMP"/>
    <property type="match status" value="1"/>
</dbReference>
<evidence type="ECO:0000256" key="8">
    <source>
        <dbReference type="SAM" id="Phobius"/>
    </source>
</evidence>
<keyword evidence="8" id="KW-1133">Transmembrane helix</keyword>
<dbReference type="SUPFAM" id="SSF158472">
    <property type="entry name" value="HAMP domain-like"/>
    <property type="match status" value="1"/>
</dbReference>
<keyword evidence="6" id="KW-0418">Kinase</keyword>
<dbReference type="FunFam" id="3.30.565.10:FF:000006">
    <property type="entry name" value="Sensor histidine kinase WalK"/>
    <property type="match status" value="1"/>
</dbReference>
<dbReference type="InterPro" id="IPR004358">
    <property type="entry name" value="Sig_transdc_His_kin-like_C"/>
</dbReference>
<keyword evidence="8" id="KW-0812">Transmembrane</keyword>
<accession>A0A9D1S3U6</accession>
<dbReference type="Pfam" id="PF02518">
    <property type="entry name" value="HATPase_c"/>
    <property type="match status" value="1"/>
</dbReference>
<evidence type="ECO:0000256" key="5">
    <source>
        <dbReference type="ARBA" id="ARBA00022679"/>
    </source>
</evidence>
<evidence type="ECO:0000256" key="2">
    <source>
        <dbReference type="ARBA" id="ARBA00004370"/>
    </source>
</evidence>
<dbReference type="CDD" id="cd00082">
    <property type="entry name" value="HisKA"/>
    <property type="match status" value="1"/>
</dbReference>
<evidence type="ECO:0000256" key="6">
    <source>
        <dbReference type="ARBA" id="ARBA00022777"/>
    </source>
</evidence>
<evidence type="ECO:0000259" key="9">
    <source>
        <dbReference type="PROSITE" id="PS50109"/>
    </source>
</evidence>
<dbReference type="InterPro" id="IPR003661">
    <property type="entry name" value="HisK_dim/P_dom"/>
</dbReference>
<dbReference type="EMBL" id="DVNK01000009">
    <property type="protein sequence ID" value="HIU45861.1"/>
    <property type="molecule type" value="Genomic_DNA"/>
</dbReference>
<dbReference type="Pfam" id="PF00512">
    <property type="entry name" value="HisKA"/>
    <property type="match status" value="1"/>
</dbReference>
<dbReference type="AlphaFoldDB" id="A0A9D1S3U6"/>
<comment type="catalytic activity">
    <reaction evidence="1">
        <text>ATP + protein L-histidine = ADP + protein N-phospho-L-histidine.</text>
        <dbReference type="EC" id="2.7.13.3"/>
    </reaction>
</comment>
<dbReference type="SUPFAM" id="SSF47384">
    <property type="entry name" value="Homodimeric domain of signal transducing histidine kinase"/>
    <property type="match status" value="1"/>
</dbReference>
<dbReference type="InterPro" id="IPR050736">
    <property type="entry name" value="Sensor_HK_Regulatory"/>
</dbReference>
<dbReference type="SMART" id="SM00304">
    <property type="entry name" value="HAMP"/>
    <property type="match status" value="1"/>
</dbReference>
<keyword evidence="7" id="KW-0902">Two-component regulatory system</keyword>
<keyword evidence="5" id="KW-0808">Transferase</keyword>
<dbReference type="Gene3D" id="6.10.340.10">
    <property type="match status" value="1"/>
</dbReference>
<comment type="subcellular location">
    <subcellularLocation>
        <location evidence="2">Membrane</location>
    </subcellularLocation>
</comment>
<reference evidence="11" key="2">
    <citation type="journal article" date="2021" name="PeerJ">
        <title>Extensive microbial diversity within the chicken gut microbiome revealed by metagenomics and culture.</title>
        <authorList>
            <person name="Gilroy R."/>
            <person name="Ravi A."/>
            <person name="Getino M."/>
            <person name="Pursley I."/>
            <person name="Horton D.L."/>
            <person name="Alikhan N.F."/>
            <person name="Baker D."/>
            <person name="Gharbi K."/>
            <person name="Hall N."/>
            <person name="Watson M."/>
            <person name="Adriaenssens E.M."/>
            <person name="Foster-Nyarko E."/>
            <person name="Jarju S."/>
            <person name="Secka A."/>
            <person name="Antonio M."/>
            <person name="Oren A."/>
            <person name="Chaudhuri R.R."/>
            <person name="La Ragione R."/>
            <person name="Hildebrand F."/>
            <person name="Pallen M.J."/>
        </authorList>
    </citation>
    <scope>NUCLEOTIDE SEQUENCE</scope>
    <source>
        <strain evidence="11">ChiSxjej2B14-8506</strain>
    </source>
</reference>
<comment type="caution">
    <text evidence="11">The sequence shown here is derived from an EMBL/GenBank/DDBJ whole genome shotgun (WGS) entry which is preliminary data.</text>
</comment>
<dbReference type="GO" id="GO:0016020">
    <property type="term" value="C:membrane"/>
    <property type="evidence" value="ECO:0007669"/>
    <property type="project" value="UniProtKB-SubCell"/>
</dbReference>
<dbReference type="PANTHER" id="PTHR43711">
    <property type="entry name" value="TWO-COMPONENT HISTIDINE KINASE"/>
    <property type="match status" value="1"/>
</dbReference>
<sequence length="475" mass="52459">MRWKLLLLYLLIIGVAFYVVAASLIQLVGDYMFSQRVQEEQRIAEELAISVASDLADQDAGALYESAVTASREYGGRVLVLDAYGTVQADAFSQLNGARLEHPEVVAVLSGEKSSAYSFYKETQPSGNWLLSRLGFAGDASIYGLYASSIVSGDKVIGVLLYSVNEQELYSRLTYMQTQMVYWLIGVALVTLLMVLLLSRMVTKPIKALSEGIEHMSVGDFSHRVIIRGHSEYAQLAAAFNMMSEKLENLDRSRSQFVSNASHELKTPLATMKILIESLIYQDTFEPEMTREFLTDINKEIDRLNSVIVDLLTLVNMDSGEMRLRLGDLQLDEMLADTVKRLTPLARNREINLTLEAHAAPVVEGDASKIQQVFYNLIDNAIKYTPAGGRVRVELGENARSAIIKVSDTGIGIPAADIAHIFDRFYRVDKARSRETGGTGLGLSIVSQIVQLHGGTINVQSVEDKGSVFTVTLPK</sequence>
<dbReference type="Gene3D" id="1.10.287.130">
    <property type="match status" value="1"/>
</dbReference>
<feature type="transmembrane region" description="Helical" evidence="8">
    <location>
        <begin position="180"/>
        <end position="198"/>
    </location>
</feature>
<dbReference type="GO" id="GO:0000155">
    <property type="term" value="F:phosphorelay sensor kinase activity"/>
    <property type="evidence" value="ECO:0007669"/>
    <property type="project" value="InterPro"/>
</dbReference>
<dbReference type="CDD" id="cd06225">
    <property type="entry name" value="HAMP"/>
    <property type="match status" value="1"/>
</dbReference>
<evidence type="ECO:0000256" key="1">
    <source>
        <dbReference type="ARBA" id="ARBA00000085"/>
    </source>
</evidence>
<evidence type="ECO:0000256" key="3">
    <source>
        <dbReference type="ARBA" id="ARBA00012438"/>
    </source>
</evidence>
<dbReference type="CDD" id="cd00075">
    <property type="entry name" value="HATPase"/>
    <property type="match status" value="1"/>
</dbReference>
<dbReference type="Pfam" id="PF00672">
    <property type="entry name" value="HAMP"/>
    <property type="match status" value="1"/>
</dbReference>
<dbReference type="InterPro" id="IPR036890">
    <property type="entry name" value="HATPase_C_sf"/>
</dbReference>
<dbReference type="EC" id="2.7.13.3" evidence="3"/>
<dbReference type="InterPro" id="IPR005467">
    <property type="entry name" value="His_kinase_dom"/>
</dbReference>
<dbReference type="InterPro" id="IPR036097">
    <property type="entry name" value="HisK_dim/P_sf"/>
</dbReference>
<evidence type="ECO:0000259" key="10">
    <source>
        <dbReference type="PROSITE" id="PS50885"/>
    </source>
</evidence>
<dbReference type="PROSITE" id="PS50109">
    <property type="entry name" value="HIS_KIN"/>
    <property type="match status" value="1"/>
</dbReference>
<protein>
    <recommendedName>
        <fullName evidence="3">histidine kinase</fullName>
        <ecNumber evidence="3">2.7.13.3</ecNumber>
    </recommendedName>
</protein>
<dbReference type="Proteomes" id="UP000824123">
    <property type="component" value="Unassembled WGS sequence"/>
</dbReference>
<keyword evidence="8" id="KW-0472">Membrane</keyword>
<evidence type="ECO:0000313" key="11">
    <source>
        <dbReference type="EMBL" id="HIU45861.1"/>
    </source>
</evidence>
<dbReference type="InterPro" id="IPR003594">
    <property type="entry name" value="HATPase_dom"/>
</dbReference>
<reference evidence="11" key="1">
    <citation type="submission" date="2020-10" db="EMBL/GenBank/DDBJ databases">
        <authorList>
            <person name="Gilroy R."/>
        </authorList>
    </citation>
    <scope>NUCLEOTIDE SEQUENCE</scope>
    <source>
        <strain evidence="11">ChiSxjej2B14-8506</strain>
    </source>
</reference>
<feature type="domain" description="HAMP" evidence="10">
    <location>
        <begin position="200"/>
        <end position="252"/>
    </location>
</feature>
<organism evidence="11 12">
    <name type="scientific">Candidatus Fimadaptatus faecigallinarum</name>
    <dbReference type="NCBI Taxonomy" id="2840814"/>
    <lineage>
        <taxon>Bacteria</taxon>
        <taxon>Bacillati</taxon>
        <taxon>Bacillota</taxon>
        <taxon>Clostridia</taxon>
        <taxon>Eubacteriales</taxon>
        <taxon>Candidatus Fimadaptatus</taxon>
    </lineage>
</organism>
<evidence type="ECO:0000313" key="12">
    <source>
        <dbReference type="Proteomes" id="UP000824123"/>
    </source>
</evidence>
<evidence type="ECO:0000256" key="4">
    <source>
        <dbReference type="ARBA" id="ARBA00022553"/>
    </source>
</evidence>
<dbReference type="InterPro" id="IPR003660">
    <property type="entry name" value="HAMP_dom"/>
</dbReference>
<dbReference type="SMART" id="SM00387">
    <property type="entry name" value="HATPase_c"/>
    <property type="match status" value="1"/>
</dbReference>
<proteinExistence type="predicted"/>
<dbReference type="PANTHER" id="PTHR43711:SF1">
    <property type="entry name" value="HISTIDINE KINASE 1"/>
    <property type="match status" value="1"/>
</dbReference>
<dbReference type="SUPFAM" id="SSF55874">
    <property type="entry name" value="ATPase domain of HSP90 chaperone/DNA topoisomerase II/histidine kinase"/>
    <property type="match status" value="1"/>
</dbReference>
<name>A0A9D1S3U6_9FIRM</name>
<gene>
    <name evidence="11" type="ORF">IAC59_01210</name>
</gene>